<feature type="binding site" evidence="2">
    <location>
        <position position="40"/>
    </location>
    <ligand>
        <name>Mg(2+)</name>
        <dbReference type="ChEBI" id="CHEBI:18420"/>
        <label>4</label>
    </ligand>
</feature>
<dbReference type="GO" id="GO:0005524">
    <property type="term" value="F:ATP binding"/>
    <property type="evidence" value="ECO:0007669"/>
    <property type="project" value="UniProtKB-UniRule"/>
</dbReference>
<feature type="binding site" evidence="2">
    <location>
        <position position="239"/>
    </location>
    <ligand>
        <name>Mg(2+)</name>
        <dbReference type="ChEBI" id="CHEBI:18420"/>
        <label>5</label>
    </ligand>
</feature>
<dbReference type="OrthoDB" id="9802811at2"/>
<feature type="domain" description="PurM-like C-terminal" evidence="4">
    <location>
        <begin position="228"/>
        <end position="324"/>
    </location>
</feature>
<feature type="binding site" evidence="2">
    <location>
        <position position="238"/>
    </location>
    <ligand>
        <name>ATP</name>
        <dbReference type="ChEBI" id="CHEBI:30616"/>
    </ligand>
</feature>
<feature type="binding site" evidence="2">
    <location>
        <position position="85"/>
    </location>
    <ligand>
        <name>Mg(2+)</name>
        <dbReference type="ChEBI" id="CHEBI:18420"/>
        <label>2</label>
    </ligand>
</feature>
<keyword evidence="2 5" id="KW-0418">Kinase</keyword>
<keyword evidence="2" id="KW-0460">Magnesium</keyword>
<reference evidence="5 6" key="1">
    <citation type="submission" date="2016-05" db="EMBL/GenBank/DDBJ databases">
        <title>Niabella ginsenosidivorans BS26 whole genome sequencing.</title>
        <authorList>
            <person name="Im W.T."/>
            <person name="Siddiqi M.Z."/>
        </authorList>
    </citation>
    <scope>NUCLEOTIDE SEQUENCE [LARGE SCALE GENOMIC DNA]</scope>
    <source>
        <strain evidence="5 6">BS26</strain>
    </source>
</reference>
<feature type="binding site" evidence="2">
    <location>
        <position position="54"/>
    </location>
    <ligand>
        <name>Mg(2+)</name>
        <dbReference type="ChEBI" id="CHEBI:18420"/>
        <label>4</label>
    </ligand>
</feature>
<proteinExistence type="inferred from homology"/>
<dbReference type="CDD" id="cd02194">
    <property type="entry name" value="ThiL"/>
    <property type="match status" value="1"/>
</dbReference>
<evidence type="ECO:0000256" key="2">
    <source>
        <dbReference type="HAMAP-Rule" id="MF_02128"/>
    </source>
</evidence>
<comment type="function">
    <text evidence="2">Catalyzes the ATP-dependent phosphorylation of thiamine-monophosphate (TMP) to form thiamine-pyrophosphate (TPP), the active form of vitamin B1.</text>
</comment>
<comment type="catalytic activity">
    <reaction evidence="2">
        <text>thiamine phosphate + ATP = thiamine diphosphate + ADP</text>
        <dbReference type="Rhea" id="RHEA:15913"/>
        <dbReference type="ChEBI" id="CHEBI:30616"/>
        <dbReference type="ChEBI" id="CHEBI:37575"/>
        <dbReference type="ChEBI" id="CHEBI:58937"/>
        <dbReference type="ChEBI" id="CHEBI:456216"/>
        <dbReference type="EC" id="2.7.4.16"/>
    </reaction>
</comment>
<comment type="pathway">
    <text evidence="2">Cofactor biosynthesis; thiamine diphosphate biosynthesis; thiamine diphosphate from thiamine phosphate: step 1/1.</text>
</comment>
<gene>
    <name evidence="2" type="primary">thiL</name>
    <name evidence="5" type="ORF">A8C56_20265</name>
</gene>
<dbReference type="Pfam" id="PF00586">
    <property type="entry name" value="AIRS"/>
    <property type="match status" value="1"/>
</dbReference>
<sequence>MKMNNERTEISDLGEFGLIGHLTKNIELQNVSSLVGVGDDAAVIDHFGKQTVVTTDLLLEGVHFDLMYTPLKHLGYKSVVVNLSDVYAMNATPTQITIGIGISNRFSLEALDEFYEGVYAACNHYGVDLVGGDTTTSQKGFVIAITAIGEVTPDKFVKRSTAKKGDLLCVSGDLGAAYVGLLFLEREKKIFLESPKVQPDLEGEAYVIGRLLKPEARKDIIEFFAEQSLLPSSMMDISDGLSSEILHICKDSEVGCVLYEDKIPIAEETRSAAFKFEIDPTACALSGGEDYELLFTMPQSDYEKINNNPAISIIGYMTEAGEGAHIITKGGSRHEITAQGWNPIGK</sequence>
<dbReference type="KEGG" id="nia:A8C56_20265"/>
<name>A0A1A9I5P0_9BACT</name>
<keyword evidence="2" id="KW-0067">ATP-binding</keyword>
<dbReference type="GO" id="GO:0009030">
    <property type="term" value="F:thiamine-phosphate kinase activity"/>
    <property type="evidence" value="ECO:0007669"/>
    <property type="project" value="UniProtKB-UniRule"/>
</dbReference>
<feature type="binding site" evidence="2">
    <location>
        <position position="85"/>
    </location>
    <ligand>
        <name>Mg(2+)</name>
        <dbReference type="ChEBI" id="CHEBI:18420"/>
        <label>3</label>
    </ligand>
</feature>
<feature type="binding site" evidence="2">
    <location>
        <position position="56"/>
    </location>
    <ligand>
        <name>Mg(2+)</name>
        <dbReference type="ChEBI" id="CHEBI:18420"/>
        <label>2</label>
    </ligand>
</feature>
<keyword evidence="6" id="KW-1185">Reference proteome</keyword>
<dbReference type="PANTHER" id="PTHR30270:SF0">
    <property type="entry name" value="THIAMINE-MONOPHOSPHATE KINASE"/>
    <property type="match status" value="1"/>
</dbReference>
<feature type="binding site" evidence="2">
    <location>
        <position position="133"/>
    </location>
    <ligand>
        <name>Mg(2+)</name>
        <dbReference type="ChEBI" id="CHEBI:18420"/>
        <label>1</label>
    </ligand>
</feature>
<dbReference type="InterPro" id="IPR006283">
    <property type="entry name" value="ThiL-like"/>
</dbReference>
<dbReference type="GO" id="GO:0009229">
    <property type="term" value="P:thiamine diphosphate biosynthetic process"/>
    <property type="evidence" value="ECO:0007669"/>
    <property type="project" value="UniProtKB-UniRule"/>
</dbReference>
<dbReference type="EMBL" id="CP015772">
    <property type="protein sequence ID" value="ANH83007.1"/>
    <property type="molecule type" value="Genomic_DNA"/>
</dbReference>
<feature type="binding site" evidence="2">
    <location>
        <position position="85"/>
    </location>
    <ligand>
        <name>Mg(2+)</name>
        <dbReference type="ChEBI" id="CHEBI:18420"/>
        <label>4</label>
    </ligand>
</feature>
<dbReference type="SUPFAM" id="SSF56042">
    <property type="entry name" value="PurM C-terminal domain-like"/>
    <property type="match status" value="1"/>
</dbReference>
<dbReference type="UniPathway" id="UPA00060">
    <property type="reaction ID" value="UER00142"/>
</dbReference>
<feature type="binding site" evidence="2">
    <location>
        <begin position="132"/>
        <end position="133"/>
    </location>
    <ligand>
        <name>ATP</name>
        <dbReference type="ChEBI" id="CHEBI:30616"/>
    </ligand>
</feature>
<organism evidence="5 6">
    <name type="scientific">Niabella ginsenosidivorans</name>
    <dbReference type="NCBI Taxonomy" id="1176587"/>
    <lineage>
        <taxon>Bacteria</taxon>
        <taxon>Pseudomonadati</taxon>
        <taxon>Bacteroidota</taxon>
        <taxon>Chitinophagia</taxon>
        <taxon>Chitinophagales</taxon>
        <taxon>Chitinophagaceae</taxon>
        <taxon>Niabella</taxon>
    </lineage>
</organism>
<feature type="binding site" evidence="2">
    <location>
        <position position="159"/>
    </location>
    <ligand>
        <name>ATP</name>
        <dbReference type="ChEBI" id="CHEBI:30616"/>
    </ligand>
</feature>
<evidence type="ECO:0000256" key="1">
    <source>
        <dbReference type="ARBA" id="ARBA00022977"/>
    </source>
</evidence>
<feature type="binding site" evidence="2">
    <location>
        <position position="56"/>
    </location>
    <ligand>
        <name>Mg(2+)</name>
        <dbReference type="ChEBI" id="CHEBI:18420"/>
        <label>1</label>
    </ligand>
</feature>
<protein>
    <recommendedName>
        <fullName evidence="2">Thiamine-monophosphate kinase</fullName>
        <shortName evidence="2">TMP kinase</shortName>
        <shortName evidence="2">Thiamine-phosphate kinase</shortName>
        <ecNumber evidence="2">2.7.4.16</ecNumber>
    </recommendedName>
</protein>
<dbReference type="HAMAP" id="MF_02128">
    <property type="entry name" value="TMP_kinase"/>
    <property type="match status" value="1"/>
</dbReference>
<feature type="binding site" evidence="2">
    <location>
        <position position="40"/>
    </location>
    <ligand>
        <name>Mg(2+)</name>
        <dbReference type="ChEBI" id="CHEBI:18420"/>
        <label>3</label>
    </ligand>
</feature>
<dbReference type="SUPFAM" id="SSF55326">
    <property type="entry name" value="PurM N-terminal domain-like"/>
    <property type="match status" value="1"/>
</dbReference>
<keyword evidence="2" id="KW-0547">Nucleotide-binding</keyword>
<dbReference type="AlphaFoldDB" id="A0A1A9I5P0"/>
<comment type="miscellaneous">
    <text evidence="2">Reaction mechanism of ThiL seems to utilize a direct, inline transfer of the gamma-phosphate of ATP to TMP rather than a phosphorylated enzyme intermediate.</text>
</comment>
<dbReference type="NCBIfam" id="TIGR01379">
    <property type="entry name" value="thiL"/>
    <property type="match status" value="1"/>
</dbReference>
<feature type="binding site" evidence="2">
    <location>
        <position position="341"/>
    </location>
    <ligand>
        <name>substrate</name>
    </ligand>
</feature>
<dbReference type="Gene3D" id="3.90.650.10">
    <property type="entry name" value="PurM-like C-terminal domain"/>
    <property type="match status" value="1"/>
</dbReference>
<dbReference type="InterPro" id="IPR016188">
    <property type="entry name" value="PurM-like_N"/>
</dbReference>
<evidence type="ECO:0000313" key="6">
    <source>
        <dbReference type="Proteomes" id="UP000077667"/>
    </source>
</evidence>
<keyword evidence="2" id="KW-0479">Metal-binding</keyword>
<dbReference type="Proteomes" id="UP000077667">
    <property type="component" value="Chromosome"/>
</dbReference>
<comment type="similarity">
    <text evidence="2">Belongs to the thiamine-monophosphate kinase family.</text>
</comment>
<feature type="domain" description="PurM-like N-terminal" evidence="3">
    <location>
        <begin position="38"/>
        <end position="151"/>
    </location>
</feature>
<dbReference type="InterPro" id="IPR036676">
    <property type="entry name" value="PurM-like_C_sf"/>
</dbReference>
<feature type="binding site" evidence="2">
    <location>
        <position position="236"/>
    </location>
    <ligand>
        <name>Mg(2+)</name>
        <dbReference type="ChEBI" id="CHEBI:18420"/>
        <label>3</label>
    </ligand>
</feature>
<feature type="binding site" evidence="2">
    <location>
        <position position="55"/>
    </location>
    <ligand>
        <name>Mg(2+)</name>
        <dbReference type="ChEBI" id="CHEBI:18420"/>
        <label>1</label>
    </ligand>
</feature>
<dbReference type="GO" id="GO:0009228">
    <property type="term" value="P:thiamine biosynthetic process"/>
    <property type="evidence" value="ECO:0007669"/>
    <property type="project" value="UniProtKB-KW"/>
</dbReference>
<dbReference type="InterPro" id="IPR036921">
    <property type="entry name" value="PurM-like_N_sf"/>
</dbReference>
<evidence type="ECO:0000259" key="3">
    <source>
        <dbReference type="Pfam" id="PF00586"/>
    </source>
</evidence>
<dbReference type="InterPro" id="IPR010918">
    <property type="entry name" value="PurM-like_C_dom"/>
</dbReference>
<accession>A0A1A9I5P0</accession>
<feature type="binding site" evidence="2">
    <location>
        <position position="289"/>
    </location>
    <ligand>
        <name>substrate</name>
    </ligand>
</feature>
<dbReference type="Gene3D" id="3.30.1330.10">
    <property type="entry name" value="PurM-like, N-terminal domain"/>
    <property type="match status" value="1"/>
</dbReference>
<feature type="binding site" evidence="2">
    <location>
        <position position="63"/>
    </location>
    <ligand>
        <name>substrate</name>
    </ligand>
</feature>
<evidence type="ECO:0000313" key="5">
    <source>
        <dbReference type="EMBL" id="ANH83007.1"/>
    </source>
</evidence>
<feature type="binding site" evidence="2">
    <location>
        <position position="115"/>
    </location>
    <ligand>
        <name>ATP</name>
        <dbReference type="ChEBI" id="CHEBI:30616"/>
    </ligand>
</feature>
<dbReference type="STRING" id="1176587.A8C56_20265"/>
<dbReference type="EC" id="2.7.4.16" evidence="2"/>
<dbReference type="GO" id="GO:0000287">
    <property type="term" value="F:magnesium ion binding"/>
    <property type="evidence" value="ECO:0007669"/>
    <property type="project" value="UniProtKB-UniRule"/>
</dbReference>
<keyword evidence="1 2" id="KW-0784">Thiamine biosynthesis</keyword>
<keyword evidence="2" id="KW-0808">Transferase</keyword>
<dbReference type="PIRSF" id="PIRSF005303">
    <property type="entry name" value="Thiam_monoph_kin"/>
    <property type="match status" value="1"/>
</dbReference>
<evidence type="ECO:0000259" key="4">
    <source>
        <dbReference type="Pfam" id="PF02769"/>
    </source>
</evidence>
<dbReference type="PANTHER" id="PTHR30270">
    <property type="entry name" value="THIAMINE-MONOPHOSPHATE KINASE"/>
    <property type="match status" value="1"/>
</dbReference>
<dbReference type="Pfam" id="PF02769">
    <property type="entry name" value="AIRS_C"/>
    <property type="match status" value="1"/>
</dbReference>